<keyword evidence="3" id="KW-1185">Reference proteome</keyword>
<keyword evidence="1" id="KW-0812">Transmembrane</keyword>
<proteinExistence type="predicted"/>
<evidence type="ECO:0000313" key="3">
    <source>
        <dbReference type="Proteomes" id="UP000609651"/>
    </source>
</evidence>
<feature type="transmembrane region" description="Helical" evidence="1">
    <location>
        <begin position="104"/>
        <end position="125"/>
    </location>
</feature>
<dbReference type="RefSeq" id="WP_171184284.1">
    <property type="nucleotide sequence ID" value="NZ_WTPX01000019.1"/>
</dbReference>
<comment type="caution">
    <text evidence="2">The sequence shown here is derived from an EMBL/GenBank/DDBJ whole genome shotgun (WGS) entry which is preliminary data.</text>
</comment>
<feature type="transmembrane region" description="Helical" evidence="1">
    <location>
        <begin position="39"/>
        <end position="60"/>
    </location>
</feature>
<keyword evidence="1" id="KW-1133">Transmembrane helix</keyword>
<evidence type="ECO:0000256" key="1">
    <source>
        <dbReference type="SAM" id="Phobius"/>
    </source>
</evidence>
<evidence type="ECO:0000313" key="2">
    <source>
        <dbReference type="EMBL" id="NNJ24873.1"/>
    </source>
</evidence>
<accession>A0ABX1VAS2</accession>
<reference evidence="2 3" key="1">
    <citation type="journal article" date="2020" name="Syst. Appl. Microbiol.">
        <title>Alienimonas chondri sp. nov., a novel planctomycete isolated from the biofilm of the red alga Chondrus crispus.</title>
        <authorList>
            <person name="Vitorino I."/>
            <person name="Albuquerque L."/>
            <person name="Wiegand S."/>
            <person name="Kallscheuer N."/>
            <person name="da Costa M.S."/>
            <person name="Lobo-da-Cunha A."/>
            <person name="Jogler C."/>
            <person name="Lage O.M."/>
        </authorList>
    </citation>
    <scope>NUCLEOTIDE SEQUENCE [LARGE SCALE GENOMIC DNA]</scope>
    <source>
        <strain evidence="2 3">LzC2</strain>
    </source>
</reference>
<dbReference type="EMBL" id="WTPX01000019">
    <property type="protein sequence ID" value="NNJ24873.1"/>
    <property type="molecule type" value="Genomic_DNA"/>
</dbReference>
<dbReference type="Proteomes" id="UP000609651">
    <property type="component" value="Unassembled WGS sequence"/>
</dbReference>
<gene>
    <name evidence="2" type="ORF">LzC2_09340</name>
</gene>
<sequence>MTPGENRSGRLFAARRVRGYLVLGPVPPLGRWWRGALRLILALMLPFWIYTPLLACWLFALDAISDETTTMSLIFAAGCVSVAAGVYPLATWPCQWPFRLAGSFVWATLMGLIAWPWTMLVASYLDY</sequence>
<protein>
    <submittedName>
        <fullName evidence="2">Uncharacterized protein</fullName>
    </submittedName>
</protein>
<feature type="transmembrane region" description="Helical" evidence="1">
    <location>
        <begin position="72"/>
        <end position="92"/>
    </location>
</feature>
<name>A0ABX1VAS2_9PLAN</name>
<organism evidence="2 3">
    <name type="scientific">Alienimonas chondri</name>
    <dbReference type="NCBI Taxonomy" id="2681879"/>
    <lineage>
        <taxon>Bacteria</taxon>
        <taxon>Pseudomonadati</taxon>
        <taxon>Planctomycetota</taxon>
        <taxon>Planctomycetia</taxon>
        <taxon>Planctomycetales</taxon>
        <taxon>Planctomycetaceae</taxon>
        <taxon>Alienimonas</taxon>
    </lineage>
</organism>
<keyword evidence="1" id="KW-0472">Membrane</keyword>